<dbReference type="PANTHER" id="PTHR11011:SF116">
    <property type="entry name" value="FATTY ACYL-COA REDUCTASE CG5065-RELATED"/>
    <property type="match status" value="1"/>
</dbReference>
<reference evidence="10 11" key="1">
    <citation type="submission" date="2019-07" db="EMBL/GenBank/DDBJ databases">
        <title>Draft genome assembly of a fouling barnacle, Amphibalanus amphitrite (Darwin, 1854): The first reference genome for Thecostraca.</title>
        <authorList>
            <person name="Kim W."/>
        </authorList>
    </citation>
    <scope>NUCLEOTIDE SEQUENCE [LARGE SCALE GENOMIC DNA]</scope>
    <source>
        <strain evidence="10">SNU_AA5</strain>
        <tissue evidence="10">Soma without cirri and trophi</tissue>
    </source>
</reference>
<name>A0A6A4VZ48_AMPAM</name>
<evidence type="ECO:0000313" key="10">
    <source>
        <dbReference type="EMBL" id="KAF0294751.1"/>
    </source>
</evidence>
<evidence type="ECO:0000259" key="9">
    <source>
        <dbReference type="Pfam" id="PF07993"/>
    </source>
</evidence>
<evidence type="ECO:0000256" key="8">
    <source>
        <dbReference type="RuleBase" id="RU363097"/>
    </source>
</evidence>
<protein>
    <recommendedName>
        <fullName evidence="8">Fatty acyl-CoA reductase</fullName>
        <ecNumber evidence="8">1.2.1.84</ecNumber>
    </recommendedName>
</protein>
<keyword evidence="11" id="KW-1185">Reference proteome</keyword>
<dbReference type="GO" id="GO:0016020">
    <property type="term" value="C:membrane"/>
    <property type="evidence" value="ECO:0007669"/>
    <property type="project" value="UniProtKB-SubCell"/>
</dbReference>
<dbReference type="AlphaFoldDB" id="A0A6A4VZ48"/>
<keyword evidence="8" id="KW-0443">Lipid metabolism</keyword>
<dbReference type="OrthoDB" id="429813at2759"/>
<dbReference type="GO" id="GO:0080019">
    <property type="term" value="F:alcohol-forming very long-chain fatty acyl-CoA reductase activity"/>
    <property type="evidence" value="ECO:0007669"/>
    <property type="project" value="InterPro"/>
</dbReference>
<feature type="domain" description="Thioester reductase (TE)" evidence="9">
    <location>
        <begin position="15"/>
        <end position="285"/>
    </location>
</feature>
<keyword evidence="5 8" id="KW-1133">Transmembrane helix</keyword>
<comment type="catalytic activity">
    <reaction evidence="7 8">
        <text>a long-chain fatty acyl-CoA + 2 NADPH + 2 H(+) = a long-chain primary fatty alcohol + 2 NADP(+) + CoA</text>
        <dbReference type="Rhea" id="RHEA:52716"/>
        <dbReference type="ChEBI" id="CHEBI:15378"/>
        <dbReference type="ChEBI" id="CHEBI:57287"/>
        <dbReference type="ChEBI" id="CHEBI:57783"/>
        <dbReference type="ChEBI" id="CHEBI:58349"/>
        <dbReference type="ChEBI" id="CHEBI:77396"/>
        <dbReference type="ChEBI" id="CHEBI:83139"/>
        <dbReference type="EC" id="1.2.1.84"/>
    </reaction>
</comment>
<dbReference type="Gene3D" id="3.40.50.720">
    <property type="entry name" value="NAD(P)-binding Rossmann-like Domain"/>
    <property type="match status" value="1"/>
</dbReference>
<keyword evidence="3 8" id="KW-0444">Lipid biosynthesis</keyword>
<dbReference type="GO" id="GO:0102965">
    <property type="term" value="F:alcohol-forming long-chain fatty acyl-CoA reductase activity"/>
    <property type="evidence" value="ECO:0007669"/>
    <property type="project" value="UniProtKB-EC"/>
</dbReference>
<evidence type="ECO:0000256" key="3">
    <source>
        <dbReference type="ARBA" id="ARBA00022516"/>
    </source>
</evidence>
<dbReference type="Pfam" id="PF07993">
    <property type="entry name" value="NAD_binding_4"/>
    <property type="match status" value="1"/>
</dbReference>
<evidence type="ECO:0000256" key="6">
    <source>
        <dbReference type="ARBA" id="ARBA00023136"/>
    </source>
</evidence>
<keyword evidence="8" id="KW-0560">Oxidoreductase</keyword>
<evidence type="ECO:0000256" key="5">
    <source>
        <dbReference type="ARBA" id="ARBA00022989"/>
    </source>
</evidence>
<dbReference type="InterPro" id="IPR026055">
    <property type="entry name" value="FAR"/>
</dbReference>
<dbReference type="CDD" id="cd05236">
    <property type="entry name" value="FAR-N_SDR_e"/>
    <property type="match status" value="1"/>
</dbReference>
<dbReference type="EC" id="1.2.1.84" evidence="8"/>
<comment type="similarity">
    <text evidence="2 8">Belongs to the fatty acyl-CoA reductase family.</text>
</comment>
<dbReference type="PANTHER" id="PTHR11011">
    <property type="entry name" value="MALE STERILITY PROTEIN 2-RELATED"/>
    <property type="match status" value="1"/>
</dbReference>
<comment type="subcellular location">
    <subcellularLocation>
        <location evidence="1">Membrane</location>
        <topology evidence="1">Multi-pass membrane protein</topology>
    </subcellularLocation>
</comment>
<keyword evidence="4 8" id="KW-0812">Transmembrane</keyword>
<dbReference type="SUPFAM" id="SSF51735">
    <property type="entry name" value="NAD(P)-binding Rossmann-fold domains"/>
    <property type="match status" value="1"/>
</dbReference>
<keyword evidence="6 8" id="KW-0472">Membrane</keyword>
<sequence length="376" mass="41821">MAAVSEFYRDKAVLITGATGFMGKVLVEKLLRSCPQVATLYVLLRPKGQHSVAERRQQLLSAQIFDGLRRSSPSQLEKLVAVPGDIMQPGLGLNSVDRARLEQEVSIVFHSAATVKFDEALKVSVYMNVKGTQSLLHLAKKMPKLEAFIHVSTAYANCDREVIDEMVYPSPADPRKVMDTVEWLDEDVIADMTPRLLGNRPNTYTFTKALAESLIVSEKGNLPVTIVRPSIVTCAWKEPLPGWIDNFNGPTGLIAGSGKGLMRTLLCDEDLVADIVPVDVPINLMITAAWHTAVHRPQEMLVYNCASGSIRPIYWRQVLKYGHNELRRSPLSDVFWYPGGSFTKSPMLHNFWVAVCHFLPAYAIDAVIMLMGKKPM</sequence>
<dbReference type="FunFam" id="3.40.50.720:FF:000143">
    <property type="entry name" value="Fatty acyl-CoA reductase"/>
    <property type="match status" value="1"/>
</dbReference>
<dbReference type="Proteomes" id="UP000440578">
    <property type="component" value="Unassembled WGS sequence"/>
</dbReference>
<dbReference type="GO" id="GO:0035336">
    <property type="term" value="P:long-chain fatty-acyl-CoA metabolic process"/>
    <property type="evidence" value="ECO:0007669"/>
    <property type="project" value="TreeGrafter"/>
</dbReference>
<comment type="function">
    <text evidence="8">Catalyzes the reduction of fatty acyl-CoA to fatty alcohols.</text>
</comment>
<dbReference type="InterPro" id="IPR013120">
    <property type="entry name" value="FAR_NAD-bd"/>
</dbReference>
<evidence type="ECO:0000313" key="11">
    <source>
        <dbReference type="Proteomes" id="UP000440578"/>
    </source>
</evidence>
<evidence type="ECO:0000256" key="7">
    <source>
        <dbReference type="ARBA" id="ARBA00052530"/>
    </source>
</evidence>
<keyword evidence="8" id="KW-0521">NADP</keyword>
<gene>
    <name evidence="10" type="ORF">FJT64_000727</name>
</gene>
<dbReference type="GO" id="GO:0005777">
    <property type="term" value="C:peroxisome"/>
    <property type="evidence" value="ECO:0007669"/>
    <property type="project" value="TreeGrafter"/>
</dbReference>
<dbReference type="EMBL" id="VIIS01001664">
    <property type="protein sequence ID" value="KAF0294751.1"/>
    <property type="molecule type" value="Genomic_DNA"/>
</dbReference>
<accession>A0A6A4VZ48</accession>
<evidence type="ECO:0000256" key="4">
    <source>
        <dbReference type="ARBA" id="ARBA00022692"/>
    </source>
</evidence>
<evidence type="ECO:0000256" key="1">
    <source>
        <dbReference type="ARBA" id="ARBA00004141"/>
    </source>
</evidence>
<organism evidence="10 11">
    <name type="scientific">Amphibalanus amphitrite</name>
    <name type="common">Striped barnacle</name>
    <name type="synonym">Balanus amphitrite</name>
    <dbReference type="NCBI Taxonomy" id="1232801"/>
    <lineage>
        <taxon>Eukaryota</taxon>
        <taxon>Metazoa</taxon>
        <taxon>Ecdysozoa</taxon>
        <taxon>Arthropoda</taxon>
        <taxon>Crustacea</taxon>
        <taxon>Multicrustacea</taxon>
        <taxon>Cirripedia</taxon>
        <taxon>Thoracica</taxon>
        <taxon>Thoracicalcarea</taxon>
        <taxon>Balanomorpha</taxon>
        <taxon>Balanoidea</taxon>
        <taxon>Balanidae</taxon>
        <taxon>Amphibalaninae</taxon>
        <taxon>Amphibalanus</taxon>
    </lineage>
</organism>
<dbReference type="InterPro" id="IPR036291">
    <property type="entry name" value="NAD(P)-bd_dom_sf"/>
</dbReference>
<feature type="transmembrane region" description="Helical" evidence="8">
    <location>
        <begin position="351"/>
        <end position="371"/>
    </location>
</feature>
<evidence type="ECO:0000256" key="2">
    <source>
        <dbReference type="ARBA" id="ARBA00005928"/>
    </source>
</evidence>
<proteinExistence type="inferred from homology"/>
<comment type="caution">
    <text evidence="10">The sequence shown here is derived from an EMBL/GenBank/DDBJ whole genome shotgun (WGS) entry which is preliminary data.</text>
</comment>